<dbReference type="AlphaFoldDB" id="A9T6C3"/>
<reference evidence="2 4" key="2">
    <citation type="journal article" date="2018" name="Plant J.">
        <title>The Physcomitrella patens chromosome-scale assembly reveals moss genome structure and evolution.</title>
        <authorList>
            <person name="Lang D."/>
            <person name="Ullrich K.K."/>
            <person name="Murat F."/>
            <person name="Fuchs J."/>
            <person name="Jenkins J."/>
            <person name="Haas F.B."/>
            <person name="Piednoel M."/>
            <person name="Gundlach H."/>
            <person name="Van Bel M."/>
            <person name="Meyberg R."/>
            <person name="Vives C."/>
            <person name="Morata J."/>
            <person name="Symeonidi A."/>
            <person name="Hiss M."/>
            <person name="Muchero W."/>
            <person name="Kamisugi Y."/>
            <person name="Saleh O."/>
            <person name="Blanc G."/>
            <person name="Decker E.L."/>
            <person name="van Gessel N."/>
            <person name="Grimwood J."/>
            <person name="Hayes R.D."/>
            <person name="Graham S.W."/>
            <person name="Gunter L.E."/>
            <person name="McDaniel S.F."/>
            <person name="Hoernstein S.N.W."/>
            <person name="Larsson A."/>
            <person name="Li F.W."/>
            <person name="Perroud P.F."/>
            <person name="Phillips J."/>
            <person name="Ranjan P."/>
            <person name="Rokshar D.S."/>
            <person name="Rothfels C.J."/>
            <person name="Schneider L."/>
            <person name="Shu S."/>
            <person name="Stevenson D.W."/>
            <person name="Thummler F."/>
            <person name="Tillich M."/>
            <person name="Villarreal Aguilar J.C."/>
            <person name="Widiez T."/>
            <person name="Wong G.K."/>
            <person name="Wymore A."/>
            <person name="Zhang Y."/>
            <person name="Zimmer A.D."/>
            <person name="Quatrano R.S."/>
            <person name="Mayer K.F.X."/>
            <person name="Goodstein D."/>
            <person name="Casacuberta J.M."/>
            <person name="Vandepoele K."/>
            <person name="Reski R."/>
            <person name="Cuming A.C."/>
            <person name="Tuskan G.A."/>
            <person name="Maumus F."/>
            <person name="Salse J."/>
            <person name="Schmutz J."/>
            <person name="Rensing S.A."/>
        </authorList>
    </citation>
    <scope>NUCLEOTIDE SEQUENCE [LARGE SCALE GENOMIC DNA]</scope>
    <source>
        <strain evidence="3 4">cv. Gransden 2004</strain>
    </source>
</reference>
<sequence length="724" mass="80035">MGNVRRISSRLVPSFRYAASWNRKSCVCDGAFAGSHQLSTLGSSAGRWNEDENSSSSTQVLNHQVSQQKTLRTLLSRNVAANCARDKWRSLHRSNYYSPTRRNVDVPRCLVLNARLDGFDDRTRPRTWLGQRYFSSDSETKRKGLQESQIGQELLSAAQEGSSTGLSGASQGLQLASGEVLSPEEEAALKLAETEFENRKAEQVSVESIQEMLKELSSVADPKDPRIAIVSLRLGQEYEARGENPKTFMKLGEQALSIFKTAGEFTLEIGMCHHLIALAHHRLGQYEKSLENLNKAISLLKDNEGKESGPIKFALQFLMGDTLSALGKHDIALKHYIEGLAVQETILDAGHPQLASNYRQVGEAFTQVMMFEEAKDLVEKALKAHIKNNGKGSIEEAIDRRLLSVIYSGLEEHEKALEEQQNVRSILNARGLGSEARFVEIAIADTQLTLGRLDDAIATLQDVISHLEEGNSLRDLATVNLAKAYTQQGNEEKAAEHSRAARSVLDSKLHRLSGGDTELLTVGECYTELAAIHQRMKRPEEAVDLLKKALSIYKQLPQQMNAAAGSQAQIGLLLYFSGKVEEAIPYMEEAAANLRHSYGNDHFSLALVLNHLAVANVKLENREKAIELFEESKRILTQTHGPGQQDTLAVYYNLMQVYATLGRKEKAIENAKHIVVELEKHGEPAKAALAEAQKDLASLEQSDSTSLQESGQQLLETMKLPGSD</sequence>
<dbReference type="SUPFAM" id="SSF48452">
    <property type="entry name" value="TPR-like"/>
    <property type="match status" value="3"/>
</dbReference>
<evidence type="ECO:0000256" key="1">
    <source>
        <dbReference type="SAM" id="MobiDB-lite"/>
    </source>
</evidence>
<evidence type="ECO:0000313" key="3">
    <source>
        <dbReference type="EnsemblPlants" id="Pp3c19_18360V3.1"/>
    </source>
</evidence>
<evidence type="ECO:0000313" key="4">
    <source>
        <dbReference type="Proteomes" id="UP000006727"/>
    </source>
</evidence>
<dbReference type="InterPro" id="IPR019734">
    <property type="entry name" value="TPR_rpt"/>
</dbReference>
<dbReference type="SMART" id="SM00028">
    <property type="entry name" value="TPR"/>
    <property type="match status" value="8"/>
</dbReference>
<reference evidence="3" key="3">
    <citation type="submission" date="2020-12" db="UniProtKB">
        <authorList>
            <consortium name="EnsemblPlants"/>
        </authorList>
    </citation>
    <scope>IDENTIFICATION</scope>
</reference>
<dbReference type="Gene3D" id="1.25.40.10">
    <property type="entry name" value="Tetratricopeptide repeat domain"/>
    <property type="match status" value="3"/>
</dbReference>
<dbReference type="EnsemblPlants" id="Pp3c19_18360V3.1">
    <property type="protein sequence ID" value="Pp3c19_18360V3.1"/>
    <property type="gene ID" value="Pp3c19_18360"/>
</dbReference>
<dbReference type="GeneID" id="112295704"/>
<dbReference type="OrthoDB" id="626167at2759"/>
<dbReference type="PANTHER" id="PTHR46284:SF5">
    <property type="entry name" value="PROTEIN KINESIN LIGHT CHAIN-RELATED 3"/>
    <property type="match status" value="1"/>
</dbReference>
<dbReference type="EMBL" id="ABEU02000019">
    <property type="protein sequence ID" value="PNR34471.1"/>
    <property type="molecule type" value="Genomic_DNA"/>
</dbReference>
<dbReference type="Proteomes" id="UP000006727">
    <property type="component" value="Chromosome 19"/>
</dbReference>
<organism evidence="2">
    <name type="scientific">Physcomitrium patens</name>
    <name type="common">Spreading-leaved earth moss</name>
    <name type="synonym">Physcomitrella patens</name>
    <dbReference type="NCBI Taxonomy" id="3218"/>
    <lineage>
        <taxon>Eukaryota</taxon>
        <taxon>Viridiplantae</taxon>
        <taxon>Streptophyta</taxon>
        <taxon>Embryophyta</taxon>
        <taxon>Bryophyta</taxon>
        <taxon>Bryophytina</taxon>
        <taxon>Bryopsida</taxon>
        <taxon>Funariidae</taxon>
        <taxon>Funariales</taxon>
        <taxon>Funariaceae</taxon>
        <taxon>Physcomitrium</taxon>
    </lineage>
</organism>
<reference evidence="2 4" key="1">
    <citation type="journal article" date="2008" name="Science">
        <title>The Physcomitrella genome reveals evolutionary insights into the conquest of land by plants.</title>
        <authorList>
            <person name="Rensing S."/>
            <person name="Lang D."/>
            <person name="Zimmer A."/>
            <person name="Terry A."/>
            <person name="Salamov A."/>
            <person name="Shapiro H."/>
            <person name="Nishiyama T."/>
            <person name="Perroud P.-F."/>
            <person name="Lindquist E."/>
            <person name="Kamisugi Y."/>
            <person name="Tanahashi T."/>
            <person name="Sakakibara K."/>
            <person name="Fujita T."/>
            <person name="Oishi K."/>
            <person name="Shin-I T."/>
            <person name="Kuroki Y."/>
            <person name="Toyoda A."/>
            <person name="Suzuki Y."/>
            <person name="Hashimoto A."/>
            <person name="Yamaguchi K."/>
            <person name="Sugano A."/>
            <person name="Kohara Y."/>
            <person name="Fujiyama A."/>
            <person name="Anterola A."/>
            <person name="Aoki S."/>
            <person name="Ashton N."/>
            <person name="Barbazuk W.B."/>
            <person name="Barker E."/>
            <person name="Bennetzen J."/>
            <person name="Bezanilla M."/>
            <person name="Blankenship R."/>
            <person name="Cho S.H."/>
            <person name="Dutcher S."/>
            <person name="Estelle M."/>
            <person name="Fawcett J.A."/>
            <person name="Gundlach H."/>
            <person name="Hanada K."/>
            <person name="Heyl A."/>
            <person name="Hicks K.A."/>
            <person name="Hugh J."/>
            <person name="Lohr M."/>
            <person name="Mayer K."/>
            <person name="Melkozernov A."/>
            <person name="Murata T."/>
            <person name="Nelson D."/>
            <person name="Pils B."/>
            <person name="Prigge M."/>
            <person name="Reiss B."/>
            <person name="Renner T."/>
            <person name="Rombauts S."/>
            <person name="Rushton P."/>
            <person name="Sanderfoot A."/>
            <person name="Schween G."/>
            <person name="Shiu S.-H."/>
            <person name="Stueber K."/>
            <person name="Theodoulou F.L."/>
            <person name="Tu H."/>
            <person name="Van de Peer Y."/>
            <person name="Verrier P.J."/>
            <person name="Waters E."/>
            <person name="Wood A."/>
            <person name="Yang L."/>
            <person name="Cove D."/>
            <person name="Cuming A."/>
            <person name="Hasebe M."/>
            <person name="Lucas S."/>
            <person name="Mishler D.B."/>
            <person name="Reski R."/>
            <person name="Grigoriev I."/>
            <person name="Quatrano R.S."/>
            <person name="Boore J.L."/>
        </authorList>
    </citation>
    <scope>NUCLEOTIDE SEQUENCE [LARGE SCALE GENOMIC DNA]</scope>
    <source>
        <strain evidence="3 4">cv. Gransden 2004</strain>
    </source>
</reference>
<dbReference type="PaxDb" id="3218-PP1S172_80V6.1"/>
<dbReference type="Pfam" id="PF13181">
    <property type="entry name" value="TPR_8"/>
    <property type="match status" value="1"/>
</dbReference>
<dbReference type="Gramene" id="Pp3c19_18360V3.3">
    <property type="protein sequence ID" value="Pp3c19_18360V3.3"/>
    <property type="gene ID" value="Pp3c19_18360"/>
</dbReference>
<proteinExistence type="predicted"/>
<dbReference type="OMA" id="PFNQNSA"/>
<evidence type="ECO:0000313" key="2">
    <source>
        <dbReference type="EMBL" id="PNR34471.1"/>
    </source>
</evidence>
<feature type="compositionally biased region" description="Polar residues" evidence="1">
    <location>
        <begin position="699"/>
        <end position="715"/>
    </location>
</feature>
<evidence type="ECO:0008006" key="5">
    <source>
        <dbReference type="Google" id="ProtNLM"/>
    </source>
</evidence>
<accession>A9T6C3</accession>
<dbReference type="eggNOG" id="KOG1840">
    <property type="taxonomic scope" value="Eukaryota"/>
</dbReference>
<dbReference type="Gramene" id="Pp3c19_18360V3.1">
    <property type="protein sequence ID" value="Pp3c19_18360V3.1"/>
    <property type="gene ID" value="Pp3c19_18360"/>
</dbReference>
<keyword evidence="4" id="KW-1185">Reference proteome</keyword>
<gene>
    <name evidence="3" type="primary">LOC112295704</name>
    <name evidence="2" type="ORF">PHYPA_024288</name>
</gene>
<dbReference type="EnsemblPlants" id="Pp3c19_18360V3.3">
    <property type="protein sequence ID" value="Pp3c19_18360V3.3"/>
    <property type="gene ID" value="Pp3c19_18360"/>
</dbReference>
<dbReference type="KEGG" id="ppp:112295704"/>
<dbReference type="RefSeq" id="XP_024403333.1">
    <property type="nucleotide sequence ID" value="XM_024547565.2"/>
</dbReference>
<dbReference type="InterPro" id="IPR011990">
    <property type="entry name" value="TPR-like_helical_dom_sf"/>
</dbReference>
<name>A9T6C3_PHYPA</name>
<dbReference type="Pfam" id="PF13424">
    <property type="entry name" value="TPR_12"/>
    <property type="match status" value="2"/>
</dbReference>
<dbReference type="Pfam" id="PF13374">
    <property type="entry name" value="TPR_10"/>
    <property type="match status" value="1"/>
</dbReference>
<dbReference type="PANTHER" id="PTHR46284">
    <property type="entry name" value="PROTEIN KINESIN LIGHT CHAIN-RELATED 3"/>
    <property type="match status" value="1"/>
</dbReference>
<feature type="region of interest" description="Disordered" evidence="1">
    <location>
        <begin position="699"/>
        <end position="724"/>
    </location>
</feature>
<protein>
    <recommendedName>
        <fullName evidence="5">MalT-like TPR region domain-containing protein</fullName>
    </recommendedName>
</protein>
<dbReference type="RefSeq" id="XP_073385141.1">
    <property type="nucleotide sequence ID" value="XM_073529040.1"/>
</dbReference>
<dbReference type="RefSeq" id="XP_073385140.1">
    <property type="nucleotide sequence ID" value="XM_073529039.1"/>
</dbReference>
<dbReference type="FunCoup" id="A9T6C3">
    <property type="interactions" value="1153"/>
</dbReference>
<dbReference type="HOGENOM" id="CLU_388526_0_0_1"/>
<dbReference type="STRING" id="3218.A9T6C3"/>